<gene>
    <name evidence="1" type="primary">gene0048</name>
    <name evidence="1" type="ordered locus">PAU_03102</name>
</gene>
<dbReference type="Proteomes" id="UP000002747">
    <property type="component" value="Chromosome"/>
</dbReference>
<accession>C7BTU1</accession>
<sequence>MDDVMEVKEKIATAFLSMRPDNPEDTNEIIRPIVTKAVSRLPEDLFLYVTLSILGLTQGKSYKLFIDILHNGESCIKYYNNPYGDDGEEFVADNKDLPANQVSAIFNIDFPVIAIPDTGIYEIKVRLRDSNGELLDENSYYFDIIKRAGNE</sequence>
<organism evidence="1 2">
    <name type="scientific">Photorhabdus asymbiotica subsp. asymbiotica (strain ATCC 43949 / 3105-77)</name>
    <name type="common">Xenorhabdus luminescens (strain 2)</name>
    <dbReference type="NCBI Taxonomy" id="553480"/>
    <lineage>
        <taxon>Bacteria</taxon>
        <taxon>Pseudomonadati</taxon>
        <taxon>Pseudomonadota</taxon>
        <taxon>Gammaproteobacteria</taxon>
        <taxon>Enterobacterales</taxon>
        <taxon>Morganellaceae</taxon>
        <taxon>Photorhabdus</taxon>
    </lineage>
</organism>
<evidence type="ECO:0000313" key="2">
    <source>
        <dbReference type="Proteomes" id="UP000002747"/>
    </source>
</evidence>
<proteinExistence type="predicted"/>
<dbReference type="AlphaFoldDB" id="C7BTU1"/>
<reference evidence="1 2" key="1">
    <citation type="journal article" date="2009" name="BMC Genomics">
        <title>Comparative genomics of the emerging human pathogen Photorhabdus asymbiotica with the insect pathogen Photorhabdus luminescens.</title>
        <authorList>
            <person name="Wilkinson P."/>
            <person name="Waterfield N.R."/>
            <person name="Crossman L."/>
            <person name="Corton C."/>
            <person name="Sanchez-Contreras M."/>
            <person name="Vlisidou I."/>
            <person name="Barron A."/>
            <person name="Bignell A."/>
            <person name="Clark L."/>
            <person name="Ormond D."/>
            <person name="Mayho M."/>
            <person name="Bason N."/>
            <person name="Smith F."/>
            <person name="Simmonds M."/>
            <person name="Churcher C."/>
            <person name="Harris D."/>
            <person name="Thompson N.R."/>
            <person name="Quail M."/>
            <person name="Parkhill J."/>
            <person name="ffrench-Constant R.H."/>
        </authorList>
    </citation>
    <scope>NUCLEOTIDE SEQUENCE [LARGE SCALE GENOMIC DNA]</scope>
    <source>
        <strain evidence="2">ATCC 43949 / 3105-77</strain>
    </source>
</reference>
<evidence type="ECO:0000313" key="1">
    <source>
        <dbReference type="EMBL" id="CAQ85190.1"/>
    </source>
</evidence>
<dbReference type="EMBL" id="FM162591">
    <property type="protein sequence ID" value="CAQ85190.1"/>
    <property type="molecule type" value="Genomic_DNA"/>
</dbReference>
<protein>
    <submittedName>
        <fullName evidence="1">Uncharacterized protein</fullName>
    </submittedName>
</protein>
<name>C7BTU1_PHOAA</name>
<dbReference type="KEGG" id="pay:PAU_03102"/>